<evidence type="ECO:0000313" key="3">
    <source>
        <dbReference type="Proteomes" id="UP000579812"/>
    </source>
</evidence>
<feature type="region of interest" description="Disordered" evidence="1">
    <location>
        <begin position="46"/>
        <end position="83"/>
    </location>
</feature>
<feature type="compositionally biased region" description="Basic residues" evidence="1">
    <location>
        <begin position="50"/>
        <end position="59"/>
    </location>
</feature>
<evidence type="ECO:0000313" key="2">
    <source>
        <dbReference type="EMBL" id="KAF4094521.1"/>
    </source>
</evidence>
<dbReference type="AlphaFoldDB" id="A0A7J6BIN7"/>
<gene>
    <name evidence="2" type="ORF">G5714_024560</name>
</gene>
<sequence length="118" mass="13135">MSWRKGARRPVARQQKAAVTGLLRPQGRVLTTMRSRSSGVFVGAEGRTSVRGRAKKHGHFSSACRRAGEQRGRQDSNLRRGDPNGFLVHRLNHSARDYRDLPSSALFSCNTGAWRTCT</sequence>
<accession>A0A7J6BIN7</accession>
<reference evidence="2 3" key="1">
    <citation type="submission" date="2020-04" db="EMBL/GenBank/DDBJ databases">
        <title>Chromosome-level genome assembly of a cyprinid fish Onychostoma macrolepis by integration of Nanopore Sequencing, Bionano and Hi-C technology.</title>
        <authorList>
            <person name="Wang D."/>
        </authorList>
    </citation>
    <scope>NUCLEOTIDE SEQUENCE [LARGE SCALE GENOMIC DNA]</scope>
    <source>
        <strain evidence="2">SWU-2019</strain>
        <tissue evidence="2">Muscle</tissue>
    </source>
</reference>
<feature type="compositionally biased region" description="Basic and acidic residues" evidence="1">
    <location>
        <begin position="66"/>
        <end position="82"/>
    </location>
</feature>
<keyword evidence="3" id="KW-1185">Reference proteome</keyword>
<dbReference type="Proteomes" id="UP000579812">
    <property type="component" value="Unassembled WGS sequence"/>
</dbReference>
<name>A0A7J6BIN7_9TELE</name>
<evidence type="ECO:0000256" key="1">
    <source>
        <dbReference type="SAM" id="MobiDB-lite"/>
    </source>
</evidence>
<protein>
    <submittedName>
        <fullName evidence="2">Uncharacterized protein</fullName>
    </submittedName>
</protein>
<proteinExistence type="predicted"/>
<dbReference type="EMBL" id="JAAMOB010000139">
    <property type="protein sequence ID" value="KAF4094521.1"/>
    <property type="molecule type" value="Genomic_DNA"/>
</dbReference>
<organism evidence="2 3">
    <name type="scientific">Onychostoma macrolepis</name>
    <dbReference type="NCBI Taxonomy" id="369639"/>
    <lineage>
        <taxon>Eukaryota</taxon>
        <taxon>Metazoa</taxon>
        <taxon>Chordata</taxon>
        <taxon>Craniata</taxon>
        <taxon>Vertebrata</taxon>
        <taxon>Euteleostomi</taxon>
        <taxon>Actinopterygii</taxon>
        <taxon>Neopterygii</taxon>
        <taxon>Teleostei</taxon>
        <taxon>Ostariophysi</taxon>
        <taxon>Cypriniformes</taxon>
        <taxon>Cyprinidae</taxon>
        <taxon>Acrossocheilinae</taxon>
        <taxon>Onychostoma</taxon>
    </lineage>
</organism>
<comment type="caution">
    <text evidence="2">The sequence shown here is derived from an EMBL/GenBank/DDBJ whole genome shotgun (WGS) entry which is preliminary data.</text>
</comment>